<dbReference type="Proteomes" id="UP000008068">
    <property type="component" value="Unassembled WGS sequence"/>
</dbReference>
<dbReference type="GO" id="GO:0045087">
    <property type="term" value="P:innate immune response"/>
    <property type="evidence" value="ECO:0007669"/>
    <property type="project" value="TreeGrafter"/>
</dbReference>
<dbReference type="PANTHER" id="PTHR21447:SF11">
    <property type="entry name" value="RING-TYPE DOMAIN-CONTAINING PROTEIN"/>
    <property type="match status" value="1"/>
</dbReference>
<dbReference type="EMBL" id="GL379886">
    <property type="protein sequence ID" value="EGT31468.1"/>
    <property type="molecule type" value="Genomic_DNA"/>
</dbReference>
<name>G0NHW4_CAEBE</name>
<reference evidence="4" key="1">
    <citation type="submission" date="2011-07" db="EMBL/GenBank/DDBJ databases">
        <authorList>
            <consortium name="Caenorhabditis brenneri Sequencing and Analysis Consortium"/>
            <person name="Wilson R.K."/>
        </authorList>
    </citation>
    <scope>NUCLEOTIDE SEQUENCE [LARGE SCALE GENOMIC DNA]</scope>
    <source>
        <strain evidence="4">PB2801</strain>
    </source>
</reference>
<evidence type="ECO:0000259" key="2">
    <source>
        <dbReference type="Pfam" id="PF25100"/>
    </source>
</evidence>
<evidence type="ECO:0000256" key="1">
    <source>
        <dbReference type="SAM" id="MobiDB-lite"/>
    </source>
</evidence>
<dbReference type="AlphaFoldDB" id="G0NHW4"/>
<dbReference type="HOGENOM" id="CLU_274667_0_0_1"/>
<dbReference type="GO" id="GO:0045121">
    <property type="term" value="C:membrane raft"/>
    <property type="evidence" value="ECO:0007669"/>
    <property type="project" value="TreeGrafter"/>
</dbReference>
<dbReference type="InParanoid" id="G0NHW4"/>
<evidence type="ECO:0000313" key="3">
    <source>
        <dbReference type="EMBL" id="EGT31468.1"/>
    </source>
</evidence>
<dbReference type="InterPro" id="IPR056711">
    <property type="entry name" value="DUF7809"/>
</dbReference>
<dbReference type="PANTHER" id="PTHR21447">
    <property type="entry name" value="RING-TYPE DOMAIN-CONTAINING PROTEIN-RELATED"/>
    <property type="match status" value="1"/>
</dbReference>
<feature type="domain" description="DUF7809" evidence="2">
    <location>
        <begin position="107"/>
        <end position="260"/>
    </location>
</feature>
<feature type="domain" description="DUF7809" evidence="2">
    <location>
        <begin position="704"/>
        <end position="863"/>
    </location>
</feature>
<sequence length="1166" mass="137984">MEQYLKDPNNFPGYFTTENAFPILEAYVHKDVHDLFVAFEPTAFSAEFDRTKAAIYGKDLSDFKHELDSFRNFPGCLHKFGPLSRTYRTTVRKFVVGKESKDPNVAVYKSDLFALMVQCLPIGSIISYGEYVVAAVEYYCAIYLRHKEAALLKGFNEFVDYEEAVFDRFKNDLVAACSKKIDEKKAKALKFADFRKNIKKAFHTIDPSLGPIADKWTTKVETNLNFNLHKPAYLWIQQYVTVFMTKAEAFINNHKEWFTLNNKFDRFRLFKNDETYFVLAKELYAEIRRSNYNGGEFERELLEEKDILRTLSWEEAEKKWKQFVKDAPSLDNIVKAHYEIFRTKHRAVFIPYCGNKHCILASDALLELMRTWFTVKGILQKVTDQYRQLFIQCFFNKLYDFEPKFFSMDRQQFLDVNRVESINTWMETEMNGQFGPLLRSCKHITSFRGHIDFDDVVERLKQTNILFNFPIIQNFHKIVYSKYLERSKGKLTLCDVYGIYEQCQLLAFIATMPTLRHFFVSHGHAKMYPTDCIEYGYLFLESRQKFNKLHETDKEGWEEKQARIADITRKVAEARAKQTAQGLGLPPPGPQKIASGSDKMSDAARFNSPGYITNENIFPILKYYCDKTIYPLFILGDCDVEGDYKKTMIAYYADNTLDLYVHLDQFRGFPGSLKLCGFYSRTYRKKVIKHTFTPDTEGLPIINFWYKQDAYVLLFEQLYKNELDRQGLWTTVFIDFFSTIYLVYKEYQMLQYCDEYTTEIDMELLDRFRHHLSNTFDEEEANEMKELSFENTATALKKAIRNPFEIKHDGIIEEYVDAMMPLLKTEVDIKKHPKDYITIVHHTTIFIREAEKFINDNIRWFKRDDVWKVTPRLFKHGNSKGFFIVSELVAALKKQKFNTHWFKEQKQYWMRDRLITISHARAHLIFYARNMTAEFGDFKVIPTEIIRTKHRCVPIPYGRKKHCIPVLDAFMEMLRKWVMRGIFQNLGVERSDKFRRLFLDTLAENDEKFKMIDPNNWTDHDRVWLNFQLSPALINIGWLAEIDSKLEASINKEFGDVLGKRVDVKPNELDQFSYEELEKRAKDMGLFVTFPDTMGKYLEMVYGKFKRPGKVTTNDMYEMLEHAQCLLFVDCDPVTKHWFQFNQFDVPVFPYNYDKYQARTNIFDHF</sequence>
<organism evidence="4">
    <name type="scientific">Caenorhabditis brenneri</name>
    <name type="common">Nematode worm</name>
    <dbReference type="NCBI Taxonomy" id="135651"/>
    <lineage>
        <taxon>Eukaryota</taxon>
        <taxon>Metazoa</taxon>
        <taxon>Ecdysozoa</taxon>
        <taxon>Nematoda</taxon>
        <taxon>Chromadorea</taxon>
        <taxon>Rhabditida</taxon>
        <taxon>Rhabditina</taxon>
        <taxon>Rhabditomorpha</taxon>
        <taxon>Rhabditoidea</taxon>
        <taxon>Rhabditidae</taxon>
        <taxon>Peloderinae</taxon>
        <taxon>Caenorhabditis</taxon>
    </lineage>
</organism>
<evidence type="ECO:0000313" key="4">
    <source>
        <dbReference type="Proteomes" id="UP000008068"/>
    </source>
</evidence>
<gene>
    <name evidence="3" type="ORF">CAEBREN_20622</name>
</gene>
<proteinExistence type="predicted"/>
<feature type="region of interest" description="Disordered" evidence="1">
    <location>
        <begin position="578"/>
        <end position="600"/>
    </location>
</feature>
<protein>
    <recommendedName>
        <fullName evidence="2">DUF7809 domain-containing protein</fullName>
    </recommendedName>
</protein>
<accession>G0NHW4</accession>
<keyword evidence="4" id="KW-1185">Reference proteome</keyword>
<dbReference type="Pfam" id="PF25100">
    <property type="entry name" value="DUF7809"/>
    <property type="match status" value="2"/>
</dbReference>